<organism evidence="5 6">
    <name type="scientific">Burkholderia lata (strain ATCC 17760 / DSM 23089 / LMG 22485 / NCIMB 9086 / R18194 / 383)</name>
    <dbReference type="NCBI Taxonomy" id="482957"/>
    <lineage>
        <taxon>Bacteria</taxon>
        <taxon>Pseudomonadati</taxon>
        <taxon>Pseudomonadota</taxon>
        <taxon>Betaproteobacteria</taxon>
        <taxon>Burkholderiales</taxon>
        <taxon>Burkholderiaceae</taxon>
        <taxon>Burkholderia</taxon>
        <taxon>Burkholderia cepacia complex</taxon>
    </lineage>
</organism>
<protein>
    <submittedName>
        <fullName evidence="5">Bacteriocin secretion protein</fullName>
    </submittedName>
</protein>
<dbReference type="EMBL" id="CABVQN010000027">
    <property type="protein sequence ID" value="VWD35674.1"/>
    <property type="molecule type" value="Genomic_DNA"/>
</dbReference>
<dbReference type="InterPro" id="IPR058982">
    <property type="entry name" value="Beta-barrel_AprE"/>
</dbReference>
<keyword evidence="1" id="KW-0175">Coiled coil</keyword>
<dbReference type="Gene3D" id="2.40.30.170">
    <property type="match status" value="1"/>
</dbReference>
<dbReference type="PRINTS" id="PR01490">
    <property type="entry name" value="RTXTOXIND"/>
</dbReference>
<dbReference type="InterPro" id="IPR059040">
    <property type="entry name" value="HH_CyaD-like"/>
</dbReference>
<evidence type="ECO:0000259" key="3">
    <source>
        <dbReference type="Pfam" id="PF25988"/>
    </source>
</evidence>
<feature type="transmembrane region" description="Helical" evidence="2">
    <location>
        <begin position="33"/>
        <end position="55"/>
    </location>
</feature>
<evidence type="ECO:0000256" key="2">
    <source>
        <dbReference type="SAM" id="Phobius"/>
    </source>
</evidence>
<feature type="domain" description="AprE-like beta-barrel" evidence="4">
    <location>
        <begin position="309"/>
        <end position="405"/>
    </location>
</feature>
<keyword evidence="2" id="KW-1133">Transmembrane helix</keyword>
<sequence>MPPGDPNAHLFREEAQDAQRAKELGEIILLRPVSFTFLIIMIGCMALAVILVFVFGSYTRRTTVEGVVAPNSGLVKIYAPQPGIITRKTVLEGQHVERGKPLFSESMDLQSETNGNTQAALIAESNQRKYSLLQEIDKTRTLQKDERNTLSEKSASLQTELNRVDEQIASQRERVSIAKDGAARYHHLLVQDYISTDQFQQRQGDFLDQQAKLLSLQRERAAILENIRNTNTEISGISLRQQNQLSQIYRNVIDVNESVIQNESKREILLSAPETGTAVAVIVDVGQAIDTVRPLASIVPDGARWEVHLLVPSAAVGFVRNGDLVRVRYQAYPYQKFGQYSAHVTSIARTALSPAELSTSGIPPVAFNHPGSAFYRVIARLDSQTVSVYGKSQPLQAGMVLQADIFQERRRLYEWVLEPLYSLTGKI</sequence>
<dbReference type="Pfam" id="PF26002">
    <property type="entry name" value="Beta-barrel_AprE"/>
    <property type="match status" value="1"/>
</dbReference>
<reference evidence="5 6" key="1">
    <citation type="submission" date="2019-09" db="EMBL/GenBank/DDBJ databases">
        <authorList>
            <person name="Depoorter E."/>
        </authorList>
    </citation>
    <scope>NUCLEOTIDE SEQUENCE [LARGE SCALE GENOMIC DNA]</scope>
    <source>
        <strain evidence="5">R-39750</strain>
    </source>
</reference>
<dbReference type="InterPro" id="IPR050739">
    <property type="entry name" value="MFP"/>
</dbReference>
<evidence type="ECO:0000256" key="1">
    <source>
        <dbReference type="SAM" id="Coils"/>
    </source>
</evidence>
<dbReference type="PANTHER" id="PTHR30386:SF28">
    <property type="entry name" value="EXPORTED PROTEIN"/>
    <property type="match status" value="1"/>
</dbReference>
<feature type="coiled-coil region" evidence="1">
    <location>
        <begin position="147"/>
        <end position="174"/>
    </location>
</feature>
<dbReference type="Pfam" id="PF25988">
    <property type="entry name" value="HH_CyaD"/>
    <property type="match status" value="1"/>
</dbReference>
<evidence type="ECO:0000313" key="5">
    <source>
        <dbReference type="EMBL" id="VWD35674.1"/>
    </source>
</evidence>
<dbReference type="Proteomes" id="UP000494110">
    <property type="component" value="Unassembled WGS sequence"/>
</dbReference>
<dbReference type="RefSeq" id="WP_175014440.1">
    <property type="nucleotide sequence ID" value="NZ_CABVQN010000027.1"/>
</dbReference>
<keyword evidence="2" id="KW-0812">Transmembrane</keyword>
<proteinExistence type="predicted"/>
<accession>A0A6P2ZMC0</accession>
<feature type="domain" description="CyaD-like alpha-helical hairpin" evidence="3">
    <location>
        <begin position="114"/>
        <end position="234"/>
    </location>
</feature>
<evidence type="ECO:0000313" key="6">
    <source>
        <dbReference type="Proteomes" id="UP000494110"/>
    </source>
</evidence>
<gene>
    <name evidence="5" type="ORF">BLA39750_04986</name>
</gene>
<keyword evidence="2" id="KW-0472">Membrane</keyword>
<dbReference type="PANTHER" id="PTHR30386">
    <property type="entry name" value="MEMBRANE FUSION SUBUNIT OF EMRAB-TOLC MULTIDRUG EFFLUX PUMP"/>
    <property type="match status" value="1"/>
</dbReference>
<evidence type="ECO:0000259" key="4">
    <source>
        <dbReference type="Pfam" id="PF26002"/>
    </source>
</evidence>
<dbReference type="AlphaFoldDB" id="A0A6P2ZMC0"/>
<name>A0A6P2ZMC0_BURL3</name>